<evidence type="ECO:0000256" key="2">
    <source>
        <dbReference type="ARBA" id="ARBA00022723"/>
    </source>
</evidence>
<dbReference type="PROSITE" id="PS00198">
    <property type="entry name" value="4FE4S_FER_1"/>
    <property type="match status" value="1"/>
</dbReference>
<dbReference type="Gene3D" id="1.10.1060.10">
    <property type="entry name" value="Alpha-helical ferredoxin"/>
    <property type="match status" value="2"/>
</dbReference>
<keyword evidence="5" id="KW-0411">Iron-sulfur</keyword>
<proteinExistence type="predicted"/>
<dbReference type="PANTHER" id="PTHR43255:SF1">
    <property type="entry name" value="IRON-SULFUR-BINDING OXIDOREDUCTASE FADF-RELATED"/>
    <property type="match status" value="1"/>
</dbReference>
<keyword evidence="3" id="KW-0560">Oxidoreductase</keyword>
<dbReference type="RefSeq" id="WP_169717603.1">
    <property type="nucleotide sequence ID" value="NZ_CP155573.1"/>
</dbReference>
<evidence type="ECO:0000256" key="4">
    <source>
        <dbReference type="ARBA" id="ARBA00023004"/>
    </source>
</evidence>
<dbReference type="SUPFAM" id="SSF51971">
    <property type="entry name" value="Nucleotide-binding domain"/>
    <property type="match status" value="1"/>
</dbReference>
<dbReference type="InterPro" id="IPR036188">
    <property type="entry name" value="FAD/NAD-bd_sf"/>
</dbReference>
<accession>A0ABZ3IKW8</accession>
<dbReference type="NCBIfam" id="NF045663">
    <property type="entry name" value="diclust_near_Sec"/>
    <property type="match status" value="1"/>
</dbReference>
<dbReference type="InterPro" id="IPR017896">
    <property type="entry name" value="4Fe4S_Fe-S-bd"/>
</dbReference>
<dbReference type="Pfam" id="PF13450">
    <property type="entry name" value="NAD_binding_8"/>
    <property type="match status" value="1"/>
</dbReference>
<evidence type="ECO:0000313" key="7">
    <source>
        <dbReference type="EMBL" id="XFO66322.1"/>
    </source>
</evidence>
<keyword evidence="1" id="KW-0004">4Fe-4S</keyword>
<dbReference type="EMBL" id="CP155573">
    <property type="protein sequence ID" value="XFO66322.1"/>
    <property type="molecule type" value="Genomic_DNA"/>
</dbReference>
<dbReference type="Proteomes" id="UP000216752">
    <property type="component" value="Chromosome"/>
</dbReference>
<evidence type="ECO:0000256" key="3">
    <source>
        <dbReference type="ARBA" id="ARBA00023002"/>
    </source>
</evidence>
<name>A0ABZ3IKW8_9FIRM</name>
<reference evidence="7" key="1">
    <citation type="submission" date="2024-05" db="EMBL/GenBank/DDBJ databases">
        <title>Isolation and characterization of Sporomusa carbonis sp. nov., a carboxydotrophic hydrogenogen in the genus of Sporomusa isolated from a charcoal burning pile.</title>
        <authorList>
            <person name="Boeer T."/>
            <person name="Rosenbaum F."/>
            <person name="Eysell L."/>
            <person name="Mueller V."/>
            <person name="Daniel R."/>
            <person name="Poehlein A."/>
        </authorList>
    </citation>
    <scope>NUCLEOTIDE SEQUENCE [LARGE SCALE GENOMIC DNA]</scope>
    <source>
        <strain evidence="7">DSM 10669</strain>
    </source>
</reference>
<dbReference type="InterPro" id="IPR017900">
    <property type="entry name" value="4Fe4S_Fe_S_CS"/>
</dbReference>
<dbReference type="PROSITE" id="PS51379">
    <property type="entry name" value="4FE4S_FER_2"/>
    <property type="match status" value="1"/>
</dbReference>
<dbReference type="InterPro" id="IPR028261">
    <property type="entry name" value="DPD_II"/>
</dbReference>
<evidence type="ECO:0000256" key="1">
    <source>
        <dbReference type="ARBA" id="ARBA00022485"/>
    </source>
</evidence>
<protein>
    <submittedName>
        <fullName evidence="7">Thiamine thiazole synthase</fullName>
        <ecNumber evidence="7">2.4.2.59</ecNumber>
    </submittedName>
</protein>
<keyword evidence="8" id="KW-1185">Reference proteome</keyword>
<dbReference type="GO" id="GO:0016757">
    <property type="term" value="F:glycosyltransferase activity"/>
    <property type="evidence" value="ECO:0007669"/>
    <property type="project" value="UniProtKB-KW"/>
</dbReference>
<sequence>MNAREILDFANNCIQEEPVYCSAVCPMHVDVRLLMTHIQKGKFAEAARIYRSKVFFPGIISRTCEAPCQSSCLRNKIDEPLAIRRLEQACVTLAKGDKTFVSNGSRKNQHIAVVGGGLSGLSCSLELARKGFKVTVFEKAGRLGGRVWSLDAVTLPPDVIAEDLKIIEQTGISVELNIQVADLEQLACDAIYVATGQAGHHFGMEFAGDLVRYDPVSLASSREGVFVGGGIIRSLSGYAALDAVADGVRAARSIERYLQKASLVSGREGEGIRSTRLWTDIGDVQIQQAVAISEDNGQYTETEAKEEAARCLLCECKQCVKSCEFLEFFNQYPKKYILDISKTMTSLQGVRSKMIATRIINSCSLCGLCAEICPQQLDMGEVCLEARRALVAEDKIPPAFYDFWMRDMLFSSSPEQQLYRHQPGRNTSAYLFFPGCQLGASSPEYVEKTYSYLVANLNDGVGLALGCCGAPAEWSGNQALYKEHRQHFTNEWKQMGKPVVILACPTCQKMFSQYAKEIPIVSLWDIMQRNQLPSAINNGNGSSVAVYDPCSSRHNPDMQHSIRALLKRMNYQIEELPLHGKYAQCCSFGGLIAPINPELAQKIAQHRVNASPYNYVTYCVNCRDDFAGQGKPTWHILDMLFGNKVGELALRSAPTFTERRENRRRLKERLVELFWGEKMESDRPAYASVKLLVSAELMEKLNREYILLEEIQQVIYAAETSDGKLLDSETGHYIAHLQIGIVTYWVEYMSSAEETYSVYNAYSHRIQIQEEEK</sequence>
<dbReference type="InterPro" id="IPR051460">
    <property type="entry name" value="HdrC_iron-sulfur_subunit"/>
</dbReference>
<dbReference type="InterPro" id="IPR004017">
    <property type="entry name" value="Cys_rich_dom"/>
</dbReference>
<dbReference type="Pfam" id="PF13534">
    <property type="entry name" value="Fer4_17"/>
    <property type="match status" value="1"/>
</dbReference>
<dbReference type="Pfam" id="PF14691">
    <property type="entry name" value="Fer4_20"/>
    <property type="match status" value="1"/>
</dbReference>
<gene>
    <name evidence="7" type="primary">thi4_1</name>
    <name evidence="7" type="ORF">SPSIL_024720</name>
</gene>
<dbReference type="SUPFAM" id="SSF46548">
    <property type="entry name" value="alpha-helical ferredoxin"/>
    <property type="match status" value="1"/>
</dbReference>
<dbReference type="Pfam" id="PF02754">
    <property type="entry name" value="CCG"/>
    <property type="match status" value="2"/>
</dbReference>
<evidence type="ECO:0000259" key="6">
    <source>
        <dbReference type="PROSITE" id="PS51379"/>
    </source>
</evidence>
<keyword evidence="4" id="KW-0408">Iron</keyword>
<feature type="domain" description="4Fe-4S ferredoxin-type" evidence="6">
    <location>
        <begin position="354"/>
        <end position="382"/>
    </location>
</feature>
<keyword evidence="7" id="KW-0808">Transferase</keyword>
<evidence type="ECO:0000313" key="8">
    <source>
        <dbReference type="Proteomes" id="UP000216752"/>
    </source>
</evidence>
<dbReference type="InterPro" id="IPR009051">
    <property type="entry name" value="Helical_ferredxn"/>
</dbReference>
<evidence type="ECO:0000256" key="5">
    <source>
        <dbReference type="ARBA" id="ARBA00023014"/>
    </source>
</evidence>
<dbReference type="Gene3D" id="3.50.50.60">
    <property type="entry name" value="FAD/NAD(P)-binding domain"/>
    <property type="match status" value="1"/>
</dbReference>
<organism evidence="7 8">
    <name type="scientific">Sporomusa silvacetica DSM 10669</name>
    <dbReference type="NCBI Taxonomy" id="1123289"/>
    <lineage>
        <taxon>Bacteria</taxon>
        <taxon>Bacillati</taxon>
        <taxon>Bacillota</taxon>
        <taxon>Negativicutes</taxon>
        <taxon>Selenomonadales</taxon>
        <taxon>Sporomusaceae</taxon>
        <taxon>Sporomusa</taxon>
    </lineage>
</organism>
<dbReference type="PANTHER" id="PTHR43255">
    <property type="entry name" value="IRON-SULFUR-BINDING OXIDOREDUCTASE FADF-RELATED-RELATED"/>
    <property type="match status" value="1"/>
</dbReference>
<keyword evidence="7" id="KW-0328">Glycosyltransferase</keyword>
<dbReference type="PRINTS" id="PR00469">
    <property type="entry name" value="PNDRDTASEII"/>
</dbReference>
<keyword evidence="2" id="KW-0479">Metal-binding</keyword>
<dbReference type="EC" id="2.4.2.59" evidence="7"/>